<feature type="compositionally biased region" description="Basic and acidic residues" evidence="1">
    <location>
        <begin position="293"/>
        <end position="305"/>
    </location>
</feature>
<organism evidence="3 4">
    <name type="scientific">Diaporthe australafricana</name>
    <dbReference type="NCBI Taxonomy" id="127596"/>
    <lineage>
        <taxon>Eukaryota</taxon>
        <taxon>Fungi</taxon>
        <taxon>Dikarya</taxon>
        <taxon>Ascomycota</taxon>
        <taxon>Pezizomycotina</taxon>
        <taxon>Sordariomycetes</taxon>
        <taxon>Sordariomycetidae</taxon>
        <taxon>Diaporthales</taxon>
        <taxon>Diaporthaceae</taxon>
        <taxon>Diaporthe</taxon>
    </lineage>
</organism>
<feature type="region of interest" description="Disordered" evidence="1">
    <location>
        <begin position="470"/>
        <end position="511"/>
    </location>
</feature>
<evidence type="ECO:0000313" key="4">
    <source>
        <dbReference type="Proteomes" id="UP001583177"/>
    </source>
</evidence>
<reference evidence="3 4" key="1">
    <citation type="journal article" date="2024" name="IMA Fungus">
        <title>IMA Genome - F19 : A genome assembly and annotation guide to empower mycologists, including annotated draft genome sequences of Ceratocystis pirilliformis, Diaporthe australafricana, Fusarium ophioides, Paecilomyces lecythidis, and Sporothrix stenoceras.</title>
        <authorList>
            <person name="Aylward J."/>
            <person name="Wilson A.M."/>
            <person name="Visagie C.M."/>
            <person name="Spraker J."/>
            <person name="Barnes I."/>
            <person name="Buitendag C."/>
            <person name="Ceriani C."/>
            <person name="Del Mar Angel L."/>
            <person name="du Plessis D."/>
            <person name="Fuchs T."/>
            <person name="Gasser K."/>
            <person name="Kramer D."/>
            <person name="Li W."/>
            <person name="Munsamy K."/>
            <person name="Piso A."/>
            <person name="Price J.L."/>
            <person name="Sonnekus B."/>
            <person name="Thomas C."/>
            <person name="van der Nest A."/>
            <person name="van Dijk A."/>
            <person name="van Heerden A."/>
            <person name="van Vuuren N."/>
            <person name="Yilmaz N."/>
            <person name="Duong T.A."/>
            <person name="van der Merwe N.A."/>
            <person name="Wingfield M.J."/>
            <person name="Wingfield B.D."/>
        </authorList>
    </citation>
    <scope>NUCLEOTIDE SEQUENCE [LARGE SCALE GENOMIC DNA]</scope>
    <source>
        <strain evidence="3 4">CMW 18300</strain>
    </source>
</reference>
<evidence type="ECO:0000256" key="2">
    <source>
        <dbReference type="SAM" id="Phobius"/>
    </source>
</evidence>
<accession>A0ABR3XPK5</accession>
<feature type="region of interest" description="Disordered" evidence="1">
    <location>
        <begin position="118"/>
        <end position="154"/>
    </location>
</feature>
<feature type="transmembrane region" description="Helical" evidence="2">
    <location>
        <begin position="433"/>
        <end position="454"/>
    </location>
</feature>
<feature type="region of interest" description="Disordered" evidence="1">
    <location>
        <begin position="292"/>
        <end position="330"/>
    </location>
</feature>
<evidence type="ECO:0000313" key="3">
    <source>
        <dbReference type="EMBL" id="KAL1877534.1"/>
    </source>
</evidence>
<keyword evidence="4" id="KW-1185">Reference proteome</keyword>
<feature type="compositionally biased region" description="Low complexity" evidence="1">
    <location>
        <begin position="132"/>
        <end position="146"/>
    </location>
</feature>
<evidence type="ECO:0000256" key="1">
    <source>
        <dbReference type="SAM" id="MobiDB-lite"/>
    </source>
</evidence>
<keyword evidence="2" id="KW-0472">Membrane</keyword>
<feature type="compositionally biased region" description="Acidic residues" evidence="1">
    <location>
        <begin position="497"/>
        <end position="511"/>
    </location>
</feature>
<protein>
    <submittedName>
        <fullName evidence="3">Uncharacterized protein</fullName>
    </submittedName>
</protein>
<dbReference type="EMBL" id="JAWRVE010000014">
    <property type="protein sequence ID" value="KAL1877534.1"/>
    <property type="molecule type" value="Genomic_DNA"/>
</dbReference>
<proteinExistence type="predicted"/>
<keyword evidence="2" id="KW-1133">Transmembrane helix</keyword>
<comment type="caution">
    <text evidence="3">The sequence shown here is derived from an EMBL/GenBank/DDBJ whole genome shotgun (WGS) entry which is preliminary data.</text>
</comment>
<sequence length="511" mass="57635">MGDLIDSLFQRQCSMNQDPNNDLGWPEQQHNDPEVTVLEVGGRKPELRHYLDRRNEAEEDDDPFWDEPVLSKRPTSLRLFFLPYSGDGGSDRTPFSQRLPEVGFAELLCEKAGFALESGDGFDTSDDDEWVSPSSSPRRSAVTARPSRARAELDRIDEDDETMSETHEDDFRQSWVWEARYIRSTTQALADQDATTYFCINFPKALQKRISDSIHSLTALAKNPLFLDTLIIDEVIAFYRDAIKRHRAQLLALNDDDSNSTDLSIKLEELATQWRTILRDIQDMHAHIHHLRSVAESRESRKQERTAASSSSSLHPPAGYHRHTRQKSSDVFGPPATEILQLQLSTCDFWARCVNMYLDRTTSRIKNSTYRLSKTIPLRRRGSLPQLNRRLSNFTIEVAVHIQRNSSSVSTLAMSFLSTVFFSPDGLLFAVTYWWWIIVTLIVPLTFVILHLWFETLAANVGLVRRGNGDAGGDAGGGGTGRRKAGRATRLGGVAEDGMEDGDGDEGEAQD</sequence>
<name>A0ABR3XPK5_9PEZI</name>
<keyword evidence="2" id="KW-0812">Transmembrane</keyword>
<feature type="compositionally biased region" description="Gly residues" evidence="1">
    <location>
        <begin position="470"/>
        <end position="480"/>
    </location>
</feature>
<dbReference type="Proteomes" id="UP001583177">
    <property type="component" value="Unassembled WGS sequence"/>
</dbReference>
<gene>
    <name evidence="3" type="ORF">Daus18300_002522</name>
</gene>